<name>A0A4Q5AFZ7_9BIFI</name>
<sequence>MELAAVITLVALVIVCVVAGVAAWETVCDWEVVDAVLHVSKPRRVRILYGKHGWRPFSWGRDRMMRIVTRVDAVDVDPSPEKCVEAGIRLQHSLGYDGSEYATPRARWHEWRLTR</sequence>
<evidence type="ECO:0000313" key="1">
    <source>
        <dbReference type="EMBL" id="RYQ26453.1"/>
    </source>
</evidence>
<dbReference type="AlphaFoldDB" id="A0A4Q5AFZ7"/>
<dbReference type="Proteomes" id="UP000292535">
    <property type="component" value="Unassembled WGS sequence"/>
</dbReference>
<comment type="caution">
    <text evidence="1">The sequence shown here is derived from an EMBL/GenBank/DDBJ whole genome shotgun (WGS) entry which is preliminary data.</text>
</comment>
<protein>
    <submittedName>
        <fullName evidence="1">Uncharacterized protein</fullName>
    </submittedName>
</protein>
<dbReference type="EMBL" id="RYUQ01000002">
    <property type="protein sequence ID" value="RYQ26453.1"/>
    <property type="molecule type" value="Genomic_DNA"/>
</dbReference>
<accession>A0A4Q5AFZ7</accession>
<evidence type="ECO:0000313" key="2">
    <source>
        <dbReference type="Proteomes" id="UP000292535"/>
    </source>
</evidence>
<organism evidence="1 2">
    <name type="scientific">Bifidobacterium pseudolongum subsp. globosum</name>
    <dbReference type="NCBI Taxonomy" id="1690"/>
    <lineage>
        <taxon>Bacteria</taxon>
        <taxon>Bacillati</taxon>
        <taxon>Actinomycetota</taxon>
        <taxon>Actinomycetes</taxon>
        <taxon>Bifidobacteriales</taxon>
        <taxon>Bifidobacteriaceae</taxon>
        <taxon>Bifidobacterium</taxon>
    </lineage>
</organism>
<dbReference type="RefSeq" id="WP_129853658.1">
    <property type="nucleotide sequence ID" value="NZ_RYUQ01000002.1"/>
</dbReference>
<gene>
    <name evidence="1" type="ORF">PG2032B_1049</name>
</gene>
<proteinExistence type="predicted"/>
<reference evidence="1 2" key="1">
    <citation type="submission" date="2018-12" db="EMBL/GenBank/DDBJ databases">
        <title>Unveiling genomic diversity among members of the Bifidobacterium pseudolongum species, a widely distributed gut commensal of the animal kingdom.</title>
        <authorList>
            <person name="Lugli G.A."/>
            <person name="Duranti S."/>
            <person name="Albert K."/>
            <person name="Mancabelli L."/>
            <person name="Napoli S."/>
            <person name="Viappiani A."/>
            <person name="Anzalone R."/>
            <person name="Longhi G."/>
            <person name="Milani C."/>
            <person name="Turroni F."/>
            <person name="Alessandri G."/>
            <person name="Sela D.A."/>
            <person name="Van Sinderen D."/>
            <person name="Ventura M."/>
        </authorList>
    </citation>
    <scope>NUCLEOTIDE SEQUENCE [LARGE SCALE GENOMIC DNA]</scope>
    <source>
        <strain evidence="1 2">2032B</strain>
    </source>
</reference>